<evidence type="ECO:0000256" key="6">
    <source>
        <dbReference type="ARBA" id="ARBA00023211"/>
    </source>
</evidence>
<protein>
    <recommendedName>
        <fullName evidence="7">Nudix hydrolase domain-containing protein</fullName>
    </recommendedName>
</protein>
<dbReference type="Gene3D" id="3.90.79.10">
    <property type="entry name" value="Nucleoside Triphosphate Pyrophosphohydrolase"/>
    <property type="match status" value="1"/>
</dbReference>
<sequence length="274" mass="30807">MVSDDVMMSVAEVSQESVTRRLEKYDIVKKPELARLFPPGQYPHTRRCAILVPLFFHPSDGQLHVLLTQRSSTLSSHPSHVAFPGGVQEPTDADDTHTALREAHEEIGLPPDDVTVVAHLPPCFVRNNNSVYPVVGFIPSDFTPKPNPHEVSLVFSVPLRTFTSDLVTFSSFDLKGSKMLYPSMTIQVNEDRRPVVVWGFTCSLCVHVARTILGPFKRVNLFVGEAAELSLWRKEVDGGFRDDLDDDDRDDNVFRDWMALYHVVCKATRPNAHL</sequence>
<keyword evidence="9" id="KW-1185">Reference proteome</keyword>
<dbReference type="EMBL" id="JBAMIC010000001">
    <property type="protein sequence ID" value="KAK7114272.1"/>
    <property type="molecule type" value="Genomic_DNA"/>
</dbReference>
<gene>
    <name evidence="8" type="ORF">V1264_000356</name>
</gene>
<dbReference type="Proteomes" id="UP001374579">
    <property type="component" value="Unassembled WGS sequence"/>
</dbReference>
<evidence type="ECO:0000256" key="2">
    <source>
        <dbReference type="ARBA" id="ARBA00001946"/>
    </source>
</evidence>
<dbReference type="PROSITE" id="PS51462">
    <property type="entry name" value="NUDIX"/>
    <property type="match status" value="1"/>
</dbReference>
<evidence type="ECO:0000256" key="4">
    <source>
        <dbReference type="ARBA" id="ARBA00022801"/>
    </source>
</evidence>
<dbReference type="CDD" id="cd03426">
    <property type="entry name" value="NUDIX_CoAse_Nudt7"/>
    <property type="match status" value="1"/>
</dbReference>
<dbReference type="GO" id="GO:0010945">
    <property type="term" value="F:coenzyme A diphosphatase activity"/>
    <property type="evidence" value="ECO:0007669"/>
    <property type="project" value="InterPro"/>
</dbReference>
<dbReference type="InterPro" id="IPR015797">
    <property type="entry name" value="NUDIX_hydrolase-like_dom_sf"/>
</dbReference>
<dbReference type="GO" id="GO:0015938">
    <property type="term" value="P:coenzyme A catabolic process"/>
    <property type="evidence" value="ECO:0007669"/>
    <property type="project" value="TreeGrafter"/>
</dbReference>
<keyword evidence="5" id="KW-0460">Magnesium</keyword>
<keyword evidence="4" id="KW-0378">Hydrolase</keyword>
<comment type="caution">
    <text evidence="8">The sequence shown here is derived from an EMBL/GenBank/DDBJ whole genome shotgun (WGS) entry which is preliminary data.</text>
</comment>
<organism evidence="8 9">
    <name type="scientific">Littorina saxatilis</name>
    <dbReference type="NCBI Taxonomy" id="31220"/>
    <lineage>
        <taxon>Eukaryota</taxon>
        <taxon>Metazoa</taxon>
        <taxon>Spiralia</taxon>
        <taxon>Lophotrochozoa</taxon>
        <taxon>Mollusca</taxon>
        <taxon>Gastropoda</taxon>
        <taxon>Caenogastropoda</taxon>
        <taxon>Littorinimorpha</taxon>
        <taxon>Littorinoidea</taxon>
        <taxon>Littorinidae</taxon>
        <taxon>Littorina</taxon>
    </lineage>
</organism>
<feature type="domain" description="Nudix hydrolase" evidence="7">
    <location>
        <begin position="45"/>
        <end position="179"/>
    </location>
</feature>
<evidence type="ECO:0000256" key="5">
    <source>
        <dbReference type="ARBA" id="ARBA00022842"/>
    </source>
</evidence>
<dbReference type="SUPFAM" id="SSF55811">
    <property type="entry name" value="Nudix"/>
    <property type="match status" value="1"/>
</dbReference>
<reference evidence="8 9" key="1">
    <citation type="submission" date="2024-02" db="EMBL/GenBank/DDBJ databases">
        <title>Chromosome-scale genome assembly of the rough periwinkle Littorina saxatilis.</title>
        <authorList>
            <person name="De Jode A."/>
            <person name="Faria R."/>
            <person name="Formenti G."/>
            <person name="Sims Y."/>
            <person name="Smith T.P."/>
            <person name="Tracey A."/>
            <person name="Wood J.M.D."/>
            <person name="Zagrodzka Z.B."/>
            <person name="Johannesson K."/>
            <person name="Butlin R.K."/>
            <person name="Leder E.H."/>
        </authorList>
    </citation>
    <scope>NUCLEOTIDE SEQUENCE [LARGE SCALE GENOMIC DNA]</scope>
    <source>
        <strain evidence="8">Snail1</strain>
        <tissue evidence="8">Muscle</tissue>
    </source>
</reference>
<evidence type="ECO:0000313" key="8">
    <source>
        <dbReference type="EMBL" id="KAK7114272.1"/>
    </source>
</evidence>
<proteinExistence type="predicted"/>
<comment type="cofactor">
    <cofactor evidence="2">
        <name>Mg(2+)</name>
        <dbReference type="ChEBI" id="CHEBI:18420"/>
    </cofactor>
</comment>
<dbReference type="GO" id="GO:0046872">
    <property type="term" value="F:metal ion binding"/>
    <property type="evidence" value="ECO:0007669"/>
    <property type="project" value="UniProtKB-KW"/>
</dbReference>
<evidence type="ECO:0000256" key="3">
    <source>
        <dbReference type="ARBA" id="ARBA00022723"/>
    </source>
</evidence>
<dbReference type="AlphaFoldDB" id="A0AAN9GMN6"/>
<comment type="cofactor">
    <cofactor evidence="1">
        <name>Mn(2+)</name>
        <dbReference type="ChEBI" id="CHEBI:29035"/>
    </cofactor>
</comment>
<evidence type="ECO:0000256" key="1">
    <source>
        <dbReference type="ARBA" id="ARBA00001936"/>
    </source>
</evidence>
<keyword evidence="3" id="KW-0479">Metal-binding</keyword>
<name>A0AAN9GMN6_9CAEN</name>
<dbReference type="Pfam" id="PF00293">
    <property type="entry name" value="NUDIX"/>
    <property type="match status" value="1"/>
</dbReference>
<evidence type="ECO:0000259" key="7">
    <source>
        <dbReference type="PROSITE" id="PS51462"/>
    </source>
</evidence>
<dbReference type="InterPro" id="IPR000086">
    <property type="entry name" value="NUDIX_hydrolase_dom"/>
</dbReference>
<accession>A0AAN9GMN6</accession>
<dbReference type="PANTHER" id="PTHR12992:SF24">
    <property type="entry name" value="PEROXISOMAL COENZYME A DIPHOSPHATASE NUDT7"/>
    <property type="match status" value="1"/>
</dbReference>
<dbReference type="InterPro" id="IPR045121">
    <property type="entry name" value="CoAse"/>
</dbReference>
<dbReference type="PANTHER" id="PTHR12992">
    <property type="entry name" value="NUDIX HYDROLASE"/>
    <property type="match status" value="1"/>
</dbReference>
<evidence type="ECO:0000313" key="9">
    <source>
        <dbReference type="Proteomes" id="UP001374579"/>
    </source>
</evidence>
<keyword evidence="6" id="KW-0464">Manganese</keyword>